<reference evidence="2 4" key="1">
    <citation type="submission" date="2019-11" db="EMBL/GenBank/DDBJ databases">
        <title>Genomes of ocular Pseudomonas aeruginosa isolates.</title>
        <authorList>
            <person name="Khan M."/>
            <person name="Rice S.A."/>
            <person name="Willcox M.D.P."/>
            <person name="Stapleton F."/>
        </authorList>
    </citation>
    <scope>NUCLEOTIDE SEQUENCE [LARGE SCALE GENOMIC DNA]</scope>
    <source>
        <strain evidence="2 4">PA221</strain>
    </source>
</reference>
<dbReference type="EMBL" id="CP136986">
    <property type="protein sequence ID" value="WOS80807.1"/>
    <property type="molecule type" value="Genomic_DNA"/>
</dbReference>
<dbReference type="RefSeq" id="WP_003090037.1">
    <property type="nucleotide sequence ID" value="NZ_AP014622.1"/>
</dbReference>
<dbReference type="EMBL" id="WOAD01000017">
    <property type="protein sequence ID" value="MUI37200.1"/>
    <property type="molecule type" value="Genomic_DNA"/>
</dbReference>
<sequence length="69" mass="7885">MSDTFSFASRLCKFVILLVILLIGGASLYLWWLGRPYQDAMSAFVPLLMPMLVLVLAFDTFRALARTRR</sequence>
<keyword evidence="1" id="KW-0472">Membrane</keyword>
<organism evidence="2 4">
    <name type="scientific">Pseudomonas aeruginosa</name>
    <dbReference type="NCBI Taxonomy" id="287"/>
    <lineage>
        <taxon>Bacteria</taxon>
        <taxon>Pseudomonadati</taxon>
        <taxon>Pseudomonadota</taxon>
        <taxon>Gammaproteobacteria</taxon>
        <taxon>Pseudomonadales</taxon>
        <taxon>Pseudomonadaceae</taxon>
        <taxon>Pseudomonas</taxon>
    </lineage>
</organism>
<dbReference type="Proteomes" id="UP001297540">
    <property type="component" value="Chromosome"/>
</dbReference>
<keyword evidence="1" id="KW-1133">Transmembrane helix</keyword>
<dbReference type="Proteomes" id="UP000433532">
    <property type="component" value="Unassembled WGS sequence"/>
</dbReference>
<reference evidence="3" key="2">
    <citation type="submission" date="2023-06" db="EMBL/GenBank/DDBJ databases">
        <authorList>
            <consortium name="Clinical and Environmental Microbiology Branch: Whole genome sequencing antimicrobial resistance pathogens in the healthcare setting"/>
        </authorList>
    </citation>
    <scope>NUCLEOTIDE SEQUENCE</scope>
    <source>
        <strain evidence="3">2021CK-01020</strain>
    </source>
</reference>
<evidence type="ECO:0008006" key="5">
    <source>
        <dbReference type="Google" id="ProtNLM"/>
    </source>
</evidence>
<evidence type="ECO:0000313" key="3">
    <source>
        <dbReference type="EMBL" id="WOS80807.1"/>
    </source>
</evidence>
<reference evidence="3" key="3">
    <citation type="submission" date="2023-10" db="EMBL/GenBank/DDBJ databases">
        <title>Pathogen: clinical or host-associated sample.</title>
        <authorList>
            <person name="Hergert J."/>
            <person name="Casey R."/>
            <person name="Wagner J."/>
            <person name="Young E.L."/>
            <person name="Oakeson K.F."/>
        </authorList>
    </citation>
    <scope>NUCLEOTIDE SEQUENCE</scope>
    <source>
        <strain evidence="3">2021CK-01020</strain>
    </source>
</reference>
<keyword evidence="1" id="KW-0812">Transmembrane</keyword>
<evidence type="ECO:0000256" key="1">
    <source>
        <dbReference type="SAM" id="Phobius"/>
    </source>
</evidence>
<gene>
    <name evidence="2" type="ORF">GNQ48_19530</name>
    <name evidence="3" type="ORF">L4V69_17140</name>
</gene>
<name>A0A077JVM8_PSEAI</name>
<feature type="transmembrane region" description="Helical" evidence="1">
    <location>
        <begin position="12"/>
        <end position="32"/>
    </location>
</feature>
<feature type="transmembrane region" description="Helical" evidence="1">
    <location>
        <begin position="44"/>
        <end position="65"/>
    </location>
</feature>
<evidence type="ECO:0000313" key="4">
    <source>
        <dbReference type="Proteomes" id="UP000433532"/>
    </source>
</evidence>
<dbReference type="KEGG" id="paeb:NCGM1900_3953"/>
<dbReference type="AlphaFoldDB" id="A0A077JVM8"/>
<accession>A0A077JVM8</accession>
<evidence type="ECO:0000313" key="2">
    <source>
        <dbReference type="EMBL" id="MUI37200.1"/>
    </source>
</evidence>
<proteinExistence type="predicted"/>
<protein>
    <recommendedName>
        <fullName evidence="5">Transmembrane protein</fullName>
    </recommendedName>
</protein>